<dbReference type="PANTHER" id="PTHR43394:SF1">
    <property type="entry name" value="ATP-BINDING CASSETTE SUB-FAMILY B MEMBER 10, MITOCHONDRIAL"/>
    <property type="match status" value="1"/>
</dbReference>
<dbReference type="PROSITE" id="PS00211">
    <property type="entry name" value="ABC_TRANSPORTER_1"/>
    <property type="match status" value="1"/>
</dbReference>
<dbReference type="AlphaFoldDB" id="A0A8X8IDL0"/>
<dbReference type="InterPro" id="IPR027417">
    <property type="entry name" value="P-loop_NTPase"/>
</dbReference>
<comment type="caution">
    <text evidence="11">The sequence shown here is derived from an EMBL/GenBank/DDBJ whole genome shotgun (WGS) entry which is preliminary data.</text>
</comment>
<comment type="subcellular location">
    <subcellularLocation>
        <location evidence="1">Cell membrane</location>
        <topology evidence="1">Multi-pass membrane protein</topology>
    </subcellularLocation>
</comment>
<dbReference type="GO" id="GO:0005524">
    <property type="term" value="F:ATP binding"/>
    <property type="evidence" value="ECO:0007669"/>
    <property type="project" value="UniProtKB-KW"/>
</dbReference>
<accession>A0A8X8IDL0</accession>
<dbReference type="InterPro" id="IPR003593">
    <property type="entry name" value="AAA+_ATPase"/>
</dbReference>
<dbReference type="Proteomes" id="UP000198711">
    <property type="component" value="Unassembled WGS sequence"/>
</dbReference>
<dbReference type="SUPFAM" id="SSF52540">
    <property type="entry name" value="P-loop containing nucleoside triphosphate hydrolases"/>
    <property type="match status" value="1"/>
</dbReference>
<gene>
    <name evidence="11" type="ORF">SAMN05444410_102125</name>
</gene>
<keyword evidence="4" id="KW-0547">Nucleotide-binding</keyword>
<feature type="transmembrane region" description="Helical" evidence="8">
    <location>
        <begin position="176"/>
        <end position="205"/>
    </location>
</feature>
<dbReference type="Gene3D" id="3.40.50.300">
    <property type="entry name" value="P-loop containing nucleotide triphosphate hydrolases"/>
    <property type="match status" value="1"/>
</dbReference>
<feature type="transmembrane region" description="Helical" evidence="8">
    <location>
        <begin position="85"/>
        <end position="104"/>
    </location>
</feature>
<name>A0A8X8IDL0_9BACT</name>
<dbReference type="InterPro" id="IPR017871">
    <property type="entry name" value="ABC_transporter-like_CS"/>
</dbReference>
<evidence type="ECO:0000256" key="3">
    <source>
        <dbReference type="ARBA" id="ARBA00022692"/>
    </source>
</evidence>
<evidence type="ECO:0000256" key="7">
    <source>
        <dbReference type="ARBA" id="ARBA00023136"/>
    </source>
</evidence>
<keyword evidence="12" id="KW-1185">Reference proteome</keyword>
<evidence type="ECO:0000259" key="10">
    <source>
        <dbReference type="PROSITE" id="PS50929"/>
    </source>
</evidence>
<dbReference type="Pfam" id="PF00664">
    <property type="entry name" value="ABC_membrane"/>
    <property type="match status" value="1"/>
</dbReference>
<dbReference type="Gene3D" id="1.20.1560.10">
    <property type="entry name" value="ABC transporter type 1, transmembrane domain"/>
    <property type="match status" value="1"/>
</dbReference>
<dbReference type="FunFam" id="3.40.50.300:FF:000287">
    <property type="entry name" value="Multidrug ABC transporter ATP-binding protein"/>
    <property type="match status" value="1"/>
</dbReference>
<dbReference type="PANTHER" id="PTHR43394">
    <property type="entry name" value="ATP-DEPENDENT PERMEASE MDL1, MITOCHONDRIAL"/>
    <property type="match status" value="1"/>
</dbReference>
<dbReference type="RefSeq" id="WP_092722199.1">
    <property type="nucleotide sequence ID" value="NZ_FNNO01000002.1"/>
</dbReference>
<dbReference type="InterPro" id="IPR039421">
    <property type="entry name" value="Type_1_exporter"/>
</dbReference>
<dbReference type="InterPro" id="IPR036640">
    <property type="entry name" value="ABC1_TM_sf"/>
</dbReference>
<feature type="transmembrane region" description="Helical" evidence="8">
    <location>
        <begin position="20"/>
        <end position="47"/>
    </location>
</feature>
<keyword evidence="5 11" id="KW-0067">ATP-binding</keyword>
<dbReference type="GO" id="GO:0016887">
    <property type="term" value="F:ATP hydrolysis activity"/>
    <property type="evidence" value="ECO:0007669"/>
    <property type="project" value="InterPro"/>
</dbReference>
<evidence type="ECO:0000256" key="1">
    <source>
        <dbReference type="ARBA" id="ARBA00004651"/>
    </source>
</evidence>
<dbReference type="SMART" id="SM00382">
    <property type="entry name" value="AAA"/>
    <property type="match status" value="1"/>
</dbReference>
<feature type="domain" description="ABC transmembrane type-1" evidence="10">
    <location>
        <begin position="19"/>
        <end position="335"/>
    </location>
</feature>
<keyword evidence="7 8" id="KW-0472">Membrane</keyword>
<dbReference type="SUPFAM" id="SSF90123">
    <property type="entry name" value="ABC transporter transmembrane region"/>
    <property type="match status" value="1"/>
</dbReference>
<dbReference type="EMBL" id="FNNO01000002">
    <property type="protein sequence ID" value="SDW36732.1"/>
    <property type="molecule type" value="Genomic_DNA"/>
</dbReference>
<organism evidence="11 12">
    <name type="scientific">Hydrobacter penzbergensis</name>
    <dbReference type="NCBI Taxonomy" id="1235997"/>
    <lineage>
        <taxon>Bacteria</taxon>
        <taxon>Pseudomonadati</taxon>
        <taxon>Bacteroidota</taxon>
        <taxon>Chitinophagia</taxon>
        <taxon>Chitinophagales</taxon>
        <taxon>Chitinophagaceae</taxon>
        <taxon>Hydrobacter</taxon>
    </lineage>
</organism>
<evidence type="ECO:0000256" key="5">
    <source>
        <dbReference type="ARBA" id="ARBA00022840"/>
    </source>
</evidence>
<evidence type="ECO:0000256" key="2">
    <source>
        <dbReference type="ARBA" id="ARBA00022448"/>
    </source>
</evidence>
<evidence type="ECO:0000259" key="9">
    <source>
        <dbReference type="PROSITE" id="PS50893"/>
    </source>
</evidence>
<proteinExistence type="predicted"/>
<keyword evidence="6 8" id="KW-1133">Transmembrane helix</keyword>
<dbReference type="GO" id="GO:0015421">
    <property type="term" value="F:ABC-type oligopeptide transporter activity"/>
    <property type="evidence" value="ECO:0007669"/>
    <property type="project" value="TreeGrafter"/>
</dbReference>
<dbReference type="InterPro" id="IPR003439">
    <property type="entry name" value="ABC_transporter-like_ATP-bd"/>
</dbReference>
<dbReference type="InterPro" id="IPR011527">
    <property type="entry name" value="ABC1_TM_dom"/>
</dbReference>
<feature type="domain" description="ABC transporter" evidence="9">
    <location>
        <begin position="369"/>
        <end position="602"/>
    </location>
</feature>
<reference evidence="11 12" key="1">
    <citation type="submission" date="2016-10" db="EMBL/GenBank/DDBJ databases">
        <authorList>
            <person name="Varghese N."/>
            <person name="Submissions S."/>
        </authorList>
    </citation>
    <scope>NUCLEOTIDE SEQUENCE [LARGE SCALE GENOMIC DNA]</scope>
    <source>
        <strain evidence="11 12">DSM 25353</strain>
    </source>
</reference>
<evidence type="ECO:0000256" key="4">
    <source>
        <dbReference type="ARBA" id="ARBA00022741"/>
    </source>
</evidence>
<dbReference type="PROSITE" id="PS50893">
    <property type="entry name" value="ABC_TRANSPORTER_2"/>
    <property type="match status" value="1"/>
</dbReference>
<dbReference type="CDD" id="cd18552">
    <property type="entry name" value="ABC_6TM_MsbA_like"/>
    <property type="match status" value="1"/>
</dbReference>
<dbReference type="PROSITE" id="PS50929">
    <property type="entry name" value="ABC_TM1F"/>
    <property type="match status" value="1"/>
</dbReference>
<sequence>MKRFSRIFFYLRNQKQNIVLYLVFNLLSVIFSLVSLAMLAPFLQMLFGKEKMLIARPAFTFSTEGVTSSLKYFLGQLIRLNGPEYALGAICVIIIVSIFFKNLFTYFSYRVLAPIRNHVMTRLRADLYAKILQLPIGFFTEQRKGDIISRMSNDMNEIEWSIIGTLEGLIRDPLNILIILVFLVIISPVLSLFLMVLLPLTGFIIGRVSRSLKKQSGVSQEQLGILMSILDETLTGLRVIKAFNAEKIIGNKFITTNKTLNHIRNKMAFRRDLASPMSEFMGVLVLSCILWFGGKLVLNHQAGLAVDGFLTYIVFFTQIINPAKSLSTSFYNAQRGSAAIQRIEDILKTPVTVTDKPDAQTIHSFNSHIEFRNVSFAYDDVTILKNINLTIEKGKTIALVGSSGAGKSTLADLIPRFHDVSAGELLIDGVNIKEYSLHSVRSLMSIVTQEPILFNDTIASNIALGMEYADAAQIEQAAQVANALQFIKQKEEGFNTNIGDRGSKLSGGERQRLTIARAVLKNPPILILDEATSSLDTESEKLVQEAINNMMQNRTSIVIAHRLSTIRHADEIIVLQKGEIAERGTHEALLAQQGIYRKLVEMQEVK</sequence>
<keyword evidence="2" id="KW-0813">Transport</keyword>
<evidence type="ECO:0000313" key="11">
    <source>
        <dbReference type="EMBL" id="SDW36732.1"/>
    </source>
</evidence>
<dbReference type="Pfam" id="PF00005">
    <property type="entry name" value="ABC_tran"/>
    <property type="match status" value="1"/>
</dbReference>
<evidence type="ECO:0000256" key="8">
    <source>
        <dbReference type="SAM" id="Phobius"/>
    </source>
</evidence>
<protein>
    <submittedName>
        <fullName evidence="11">ATP-binding cassette, subfamily B, MsbA</fullName>
    </submittedName>
</protein>
<evidence type="ECO:0000256" key="6">
    <source>
        <dbReference type="ARBA" id="ARBA00022989"/>
    </source>
</evidence>
<dbReference type="GO" id="GO:0005886">
    <property type="term" value="C:plasma membrane"/>
    <property type="evidence" value="ECO:0007669"/>
    <property type="project" value="UniProtKB-SubCell"/>
</dbReference>
<keyword evidence="3 8" id="KW-0812">Transmembrane</keyword>
<evidence type="ECO:0000313" key="12">
    <source>
        <dbReference type="Proteomes" id="UP000198711"/>
    </source>
</evidence>